<dbReference type="AlphaFoldDB" id="A0A1X6P0Q3"/>
<feature type="region of interest" description="Disordered" evidence="1">
    <location>
        <begin position="1"/>
        <end position="27"/>
    </location>
</feature>
<gene>
    <name evidence="2" type="ORF">BU14_0288s0002</name>
</gene>
<keyword evidence="3" id="KW-1185">Reference proteome</keyword>
<name>A0A1X6P0Q3_PORUM</name>
<evidence type="ECO:0000256" key="1">
    <source>
        <dbReference type="SAM" id="MobiDB-lite"/>
    </source>
</evidence>
<sequence length="195" mass="21429">MRSGRCSLRSPPPPRGCRRTRSGGGGWVTRRRTRTISLLAAWGGAPTAAVAAAAVAGRAVPGTASAWPMPSRTAPPPCCVPRLSPQPSTALAGGCSRAPRPSPCGPRRTRASSGCLNGGAPKRSRRWRPRRSTRPSCPRAPPRWSKSLRSGSRWSPVTEWRPRRRRRRRAKRQTRTRCARRRRIRSPASFGRCRA</sequence>
<proteinExistence type="predicted"/>
<feature type="compositionally biased region" description="Basic residues" evidence="1">
    <location>
        <begin position="122"/>
        <end position="133"/>
    </location>
</feature>
<organism evidence="2 3">
    <name type="scientific">Porphyra umbilicalis</name>
    <name type="common">Purple laver</name>
    <name type="synonym">Red alga</name>
    <dbReference type="NCBI Taxonomy" id="2786"/>
    <lineage>
        <taxon>Eukaryota</taxon>
        <taxon>Rhodophyta</taxon>
        <taxon>Bangiophyceae</taxon>
        <taxon>Bangiales</taxon>
        <taxon>Bangiaceae</taxon>
        <taxon>Porphyra</taxon>
    </lineage>
</organism>
<reference evidence="2 3" key="1">
    <citation type="submission" date="2017-03" db="EMBL/GenBank/DDBJ databases">
        <title>WGS assembly of Porphyra umbilicalis.</title>
        <authorList>
            <person name="Brawley S.H."/>
            <person name="Blouin N.A."/>
            <person name="Ficko-Blean E."/>
            <person name="Wheeler G.L."/>
            <person name="Lohr M."/>
            <person name="Goodson H.V."/>
            <person name="Jenkins J.W."/>
            <person name="Blaby-Haas C.E."/>
            <person name="Helliwell K.E."/>
            <person name="Chan C."/>
            <person name="Marriage T."/>
            <person name="Bhattacharya D."/>
            <person name="Klein A.S."/>
            <person name="Badis Y."/>
            <person name="Brodie J."/>
            <person name="Cao Y."/>
            <person name="Collen J."/>
            <person name="Dittami S.M."/>
            <person name="Gachon C.M."/>
            <person name="Green B.R."/>
            <person name="Karpowicz S."/>
            <person name="Kim J.W."/>
            <person name="Kudahl U."/>
            <person name="Lin S."/>
            <person name="Michel G."/>
            <person name="Mittag M."/>
            <person name="Olson B.J."/>
            <person name="Pangilinan J."/>
            <person name="Peng Y."/>
            <person name="Qiu H."/>
            <person name="Shu S."/>
            <person name="Singer J.T."/>
            <person name="Smith A.G."/>
            <person name="Sprecher B.N."/>
            <person name="Wagner V."/>
            <person name="Wang W."/>
            <person name="Wang Z.-Y."/>
            <person name="Yan J."/>
            <person name="Yarish C."/>
            <person name="Zoeuner-Riek S."/>
            <person name="Zhuang Y."/>
            <person name="Zou Y."/>
            <person name="Lindquist E.A."/>
            <person name="Grimwood J."/>
            <person name="Barry K."/>
            <person name="Rokhsar D.S."/>
            <person name="Schmutz J."/>
            <person name="Stiller J.W."/>
            <person name="Grossman A.R."/>
            <person name="Prochnik S.E."/>
        </authorList>
    </citation>
    <scope>NUCLEOTIDE SEQUENCE [LARGE SCALE GENOMIC DNA]</scope>
    <source>
        <strain evidence="2">4086291</strain>
    </source>
</reference>
<feature type="region of interest" description="Disordered" evidence="1">
    <location>
        <begin position="89"/>
        <end position="195"/>
    </location>
</feature>
<protein>
    <submittedName>
        <fullName evidence="2">Uncharacterized protein</fullName>
    </submittedName>
</protein>
<dbReference type="Proteomes" id="UP000218209">
    <property type="component" value="Unassembled WGS sequence"/>
</dbReference>
<accession>A0A1X6P0Q3</accession>
<dbReference type="EMBL" id="KV918946">
    <property type="protein sequence ID" value="OSX74449.1"/>
    <property type="molecule type" value="Genomic_DNA"/>
</dbReference>
<evidence type="ECO:0000313" key="3">
    <source>
        <dbReference type="Proteomes" id="UP000218209"/>
    </source>
</evidence>
<evidence type="ECO:0000313" key="2">
    <source>
        <dbReference type="EMBL" id="OSX74449.1"/>
    </source>
</evidence>
<feature type="compositionally biased region" description="Basic residues" evidence="1">
    <location>
        <begin position="162"/>
        <end position="185"/>
    </location>
</feature>